<dbReference type="GO" id="GO:0003735">
    <property type="term" value="F:structural constituent of ribosome"/>
    <property type="evidence" value="ECO:0007669"/>
    <property type="project" value="UniProtKB-UniRule"/>
</dbReference>
<evidence type="ECO:0000256" key="7">
    <source>
        <dbReference type="RuleBase" id="RU003872"/>
    </source>
</evidence>
<dbReference type="HAMAP" id="MF_01345_B">
    <property type="entry name" value="Ribosomal_uS17_B"/>
    <property type="match status" value="1"/>
</dbReference>
<keyword evidence="4 6" id="KW-0689">Ribosomal protein</keyword>
<dbReference type="STRING" id="419475.A8A54_05730"/>
<evidence type="ECO:0000313" key="10">
    <source>
        <dbReference type="Proteomes" id="UP000216188"/>
    </source>
</evidence>
<dbReference type="EMBL" id="PKQI01000003">
    <property type="protein sequence ID" value="NNV22259.1"/>
    <property type="molecule type" value="Genomic_DNA"/>
</dbReference>
<dbReference type="GO" id="GO:0006412">
    <property type="term" value="P:translation"/>
    <property type="evidence" value="ECO:0007669"/>
    <property type="project" value="UniProtKB-UniRule"/>
</dbReference>
<dbReference type="PANTHER" id="PTHR10744">
    <property type="entry name" value="40S RIBOSOMAL PROTEIN S11 FAMILY MEMBER"/>
    <property type="match status" value="1"/>
</dbReference>
<dbReference type="InterPro" id="IPR019984">
    <property type="entry name" value="Ribosomal_uS17_bact/chlr"/>
</dbReference>
<keyword evidence="5 6" id="KW-0687">Ribonucleoprotein</keyword>
<evidence type="ECO:0000313" key="9">
    <source>
        <dbReference type="EMBL" id="OYR30793.1"/>
    </source>
</evidence>
<dbReference type="NCBIfam" id="NF004123">
    <property type="entry name" value="PRK05610.1"/>
    <property type="match status" value="1"/>
</dbReference>
<dbReference type="EMBL" id="NNRM01000003">
    <property type="protein sequence ID" value="OYR30793.1"/>
    <property type="molecule type" value="Genomic_DNA"/>
</dbReference>
<dbReference type="AlphaFoldDB" id="A0A1A9FLR8"/>
<comment type="function">
    <text evidence="6">One of the primary rRNA binding proteins, it binds specifically to the 5'-end of 16S ribosomal RNA.</text>
</comment>
<dbReference type="GO" id="GO:0022627">
    <property type="term" value="C:cytosolic small ribosomal subunit"/>
    <property type="evidence" value="ECO:0007669"/>
    <property type="project" value="UniProtKB-UniRule"/>
</dbReference>
<dbReference type="Pfam" id="PF00366">
    <property type="entry name" value="Ribosomal_S17"/>
    <property type="match status" value="1"/>
</dbReference>
<dbReference type="RefSeq" id="WP_007875330.1">
    <property type="nucleotide sequence ID" value="NZ_CAXURC020000001.1"/>
</dbReference>
<reference evidence="9 10" key="1">
    <citation type="submission" date="2017-07" db="EMBL/GenBank/DDBJ databases">
        <title>Phylogenetic study on the rhizospheric bacterium Ochrobactrum sp. A44.</title>
        <authorList>
            <person name="Krzyzanowska D.M."/>
            <person name="Ossowicki A."/>
            <person name="Rajewska M."/>
            <person name="Maciag T."/>
            <person name="Kaczynski Z."/>
            <person name="Czerwicka M."/>
            <person name="Jafra S."/>
        </authorList>
    </citation>
    <scope>NUCLEOTIDE SEQUENCE [LARGE SCALE GENOMIC DNA]</scope>
    <source>
        <strain evidence="9 10">CCUG 30717</strain>
    </source>
</reference>
<evidence type="ECO:0000313" key="8">
    <source>
        <dbReference type="EMBL" id="NNV22259.1"/>
    </source>
</evidence>
<reference evidence="8 11" key="2">
    <citation type="submission" date="2018-11" db="EMBL/GenBank/DDBJ databases">
        <title>Genome sequencing and analysis.</title>
        <authorList>
            <person name="Huang Y.-T."/>
        </authorList>
    </citation>
    <scope>NUCLEOTIDE SEQUENCE [LARGE SCALE GENOMIC DNA]</scope>
    <source>
        <strain evidence="8 11">SHIN</strain>
    </source>
</reference>
<dbReference type="CDD" id="cd00364">
    <property type="entry name" value="Ribosomal_uS17"/>
    <property type="match status" value="1"/>
</dbReference>
<accession>A0A1A9FLR8</accession>
<comment type="subunit">
    <text evidence="6">Part of the 30S ribosomal subunit.</text>
</comment>
<sequence length="80" mass="9190">MPKRVLQGVVVSDKNDKTVVVKVERRYSHPLLQKTVRQSKKYKAHDENNQFKIGDQVSIEESKPISKDKRWVVLSNVTAG</sequence>
<dbReference type="Proteomes" id="UP000216188">
    <property type="component" value="Unassembled WGS sequence"/>
</dbReference>
<comment type="similarity">
    <text evidence="1 6 7">Belongs to the universal ribosomal protein uS17 family.</text>
</comment>
<keyword evidence="2 6" id="KW-0699">rRNA-binding</keyword>
<dbReference type="OrthoDB" id="9811714at2"/>
<evidence type="ECO:0000256" key="5">
    <source>
        <dbReference type="ARBA" id="ARBA00023274"/>
    </source>
</evidence>
<dbReference type="InterPro" id="IPR012340">
    <property type="entry name" value="NA-bd_OB-fold"/>
</dbReference>
<dbReference type="PANTHER" id="PTHR10744:SF1">
    <property type="entry name" value="SMALL RIBOSOMAL SUBUNIT PROTEIN US17M"/>
    <property type="match status" value="1"/>
</dbReference>
<gene>
    <name evidence="6 9" type="primary">rpsQ</name>
    <name evidence="9" type="ORF">CEV34_0258</name>
    <name evidence="8" type="ORF">EHE22_17725</name>
</gene>
<dbReference type="PROSITE" id="PS00056">
    <property type="entry name" value="RIBOSOMAL_S17"/>
    <property type="match status" value="1"/>
</dbReference>
<dbReference type="KEGG" id="ops:A8A54_05730"/>
<dbReference type="GeneID" id="93108652"/>
<keyword evidence="10" id="KW-1185">Reference proteome</keyword>
<dbReference type="InterPro" id="IPR000266">
    <property type="entry name" value="Ribosomal_uS17"/>
</dbReference>
<proteinExistence type="inferred from homology"/>
<dbReference type="NCBIfam" id="TIGR03635">
    <property type="entry name" value="uS17_bact"/>
    <property type="match status" value="1"/>
</dbReference>
<comment type="caution">
    <text evidence="8">The sequence shown here is derived from an EMBL/GenBank/DDBJ whole genome shotgun (WGS) entry which is preliminary data.</text>
</comment>
<protein>
    <recommendedName>
        <fullName evidence="6">Small ribosomal subunit protein uS17</fullName>
    </recommendedName>
</protein>
<dbReference type="InterPro" id="IPR019979">
    <property type="entry name" value="Ribosomal_uS17_CS"/>
</dbReference>
<dbReference type="PRINTS" id="PR00973">
    <property type="entry name" value="RIBOSOMALS17"/>
</dbReference>
<name>A0A1A9FLR8_9HYPH</name>
<evidence type="ECO:0000256" key="6">
    <source>
        <dbReference type="HAMAP-Rule" id="MF_01345"/>
    </source>
</evidence>
<organism evidence="8 11">
    <name type="scientific">Brucella pseudogrignonensis</name>
    <dbReference type="NCBI Taxonomy" id="419475"/>
    <lineage>
        <taxon>Bacteria</taxon>
        <taxon>Pseudomonadati</taxon>
        <taxon>Pseudomonadota</taxon>
        <taxon>Alphaproteobacteria</taxon>
        <taxon>Hyphomicrobiales</taxon>
        <taxon>Brucellaceae</taxon>
        <taxon>Brucella/Ochrobactrum group</taxon>
        <taxon>Brucella</taxon>
    </lineage>
</organism>
<evidence type="ECO:0000256" key="3">
    <source>
        <dbReference type="ARBA" id="ARBA00022884"/>
    </source>
</evidence>
<dbReference type="Proteomes" id="UP000526233">
    <property type="component" value="Unassembled WGS sequence"/>
</dbReference>
<evidence type="ECO:0000256" key="2">
    <source>
        <dbReference type="ARBA" id="ARBA00022730"/>
    </source>
</evidence>
<dbReference type="SUPFAM" id="SSF50249">
    <property type="entry name" value="Nucleic acid-binding proteins"/>
    <property type="match status" value="1"/>
</dbReference>
<evidence type="ECO:0000313" key="11">
    <source>
        <dbReference type="Proteomes" id="UP000526233"/>
    </source>
</evidence>
<dbReference type="Gene3D" id="2.40.50.140">
    <property type="entry name" value="Nucleic acid-binding proteins"/>
    <property type="match status" value="1"/>
</dbReference>
<evidence type="ECO:0000256" key="4">
    <source>
        <dbReference type="ARBA" id="ARBA00022980"/>
    </source>
</evidence>
<keyword evidence="3 6" id="KW-0694">RNA-binding</keyword>
<evidence type="ECO:0000256" key="1">
    <source>
        <dbReference type="ARBA" id="ARBA00010254"/>
    </source>
</evidence>
<dbReference type="GO" id="GO:0019843">
    <property type="term" value="F:rRNA binding"/>
    <property type="evidence" value="ECO:0007669"/>
    <property type="project" value="UniProtKB-UniRule"/>
</dbReference>